<dbReference type="Gene3D" id="1.10.287.1490">
    <property type="match status" value="1"/>
</dbReference>
<feature type="coiled-coil region" evidence="1">
    <location>
        <begin position="164"/>
        <end position="268"/>
    </location>
</feature>
<feature type="coiled-coil region" evidence="1">
    <location>
        <begin position="456"/>
        <end position="690"/>
    </location>
</feature>
<evidence type="ECO:0008006" key="4">
    <source>
        <dbReference type="Google" id="ProtNLM"/>
    </source>
</evidence>
<dbReference type="SUPFAM" id="SSF57997">
    <property type="entry name" value="Tropomyosin"/>
    <property type="match status" value="1"/>
</dbReference>
<gene>
    <name evidence="2" type="ORF">M9Y10_028102</name>
</gene>
<proteinExistence type="predicted"/>
<evidence type="ECO:0000313" key="2">
    <source>
        <dbReference type="EMBL" id="KAK8890902.1"/>
    </source>
</evidence>
<feature type="coiled-coil region" evidence="1">
    <location>
        <begin position="301"/>
        <end position="420"/>
    </location>
</feature>
<evidence type="ECO:0000256" key="1">
    <source>
        <dbReference type="SAM" id="Coils"/>
    </source>
</evidence>
<accession>A0ABR2KIG5</accession>
<evidence type="ECO:0000313" key="3">
    <source>
        <dbReference type="Proteomes" id="UP001470230"/>
    </source>
</evidence>
<dbReference type="Proteomes" id="UP001470230">
    <property type="component" value="Unassembled WGS sequence"/>
</dbReference>
<protein>
    <recommendedName>
        <fullName evidence="4">Viral A-type inclusion protein</fullName>
    </recommendedName>
</protein>
<dbReference type="EMBL" id="JAPFFF010000004">
    <property type="protein sequence ID" value="KAK8890902.1"/>
    <property type="molecule type" value="Genomic_DNA"/>
</dbReference>
<comment type="caution">
    <text evidence="2">The sequence shown here is derived from an EMBL/GenBank/DDBJ whole genome shotgun (WGS) entry which is preliminary data.</text>
</comment>
<organism evidence="2 3">
    <name type="scientific">Tritrichomonas musculus</name>
    <dbReference type="NCBI Taxonomy" id="1915356"/>
    <lineage>
        <taxon>Eukaryota</taxon>
        <taxon>Metamonada</taxon>
        <taxon>Parabasalia</taxon>
        <taxon>Tritrichomonadida</taxon>
        <taxon>Tritrichomonadidae</taxon>
        <taxon>Tritrichomonas</taxon>
    </lineage>
</organism>
<reference evidence="2 3" key="1">
    <citation type="submission" date="2024-04" db="EMBL/GenBank/DDBJ databases">
        <title>Tritrichomonas musculus Genome.</title>
        <authorList>
            <person name="Alves-Ferreira E."/>
            <person name="Grigg M."/>
            <person name="Lorenzi H."/>
            <person name="Galac M."/>
        </authorList>
    </citation>
    <scope>NUCLEOTIDE SEQUENCE [LARGE SCALE GENOMIC DNA]</scope>
    <source>
        <strain evidence="2 3">EAF2021</strain>
    </source>
</reference>
<feature type="coiled-coil region" evidence="1">
    <location>
        <begin position="56"/>
        <end position="135"/>
    </location>
</feature>
<keyword evidence="3" id="KW-1185">Reference proteome</keyword>
<sequence>MNKGIPKRKNKIETIDEDTRHTSTIEMDVISLPLKKNQKKQDQNVGKKKEVIGDKLSRSLDRIKSLESKILILEKENGNLISKSKRLEDEYGKYLEEKERDDNLMKEMKRKAESAENLQKQLIKLQGDLNEMIERTSAAEAALVEKESLLNDIKNNTQSSHYELQYLIQEKEKYNQEIQNKNQIISQNENEIESLKENIEKLNMQNQELSSQIILSETENDSIAKKLTDKTKELDQVRNELASLNEKLDKLNEEILSKQKEIIVLKQKNEEATMNYQSTCANQINENTQLKSTIREKDIIISDSKKQISLMAKNIKELENNLSEITNEKDALSQKYNEDFQKLQDSISTIKTQERKIESLNQMIQDKENEKKNLKVHYDQMQSLLQNQNDENKSSLLSTIEKQQNQISKQCEEIDCLKIKLSDANSLNLDLQDKIKIVNQDSSLNKNKYDDYLSKYEKLQSDFRKINVQLSKQQNENDKLNSEINSLTQEINESNSQIAALTNENQNLQDRINYLTETADQINGDNDRLKAQTNENKELHSRCNELERVNELYHKQIEKANQENIRIKAKLSEKEKEIVEIQSKKSLEDNSLKIHYTQRIIELEEELKTYRQSPTISVTESKLKVYEEHVKKLNTKLQALQAEYNKKEIKHFGNQPSGEKLMIQSQKAKIQEMERIIENLKFENQVLANSQALENQWKERFEENVKRDVESHEDLKKCLLQIRYRIASGIENPQNQM</sequence>
<keyword evidence="1" id="KW-0175">Coiled coil</keyword>
<name>A0ABR2KIG5_9EUKA</name>